<accession>A0ABV2ANT1</accession>
<reference evidence="1 2" key="1">
    <citation type="journal article" date="2024" name="BMC Biol.">
        <title>Comparative genomics of Ascetosporea gives new insight into the evolutionary basis for animal parasitism in Rhizaria.</title>
        <authorList>
            <person name="Hiltunen Thoren M."/>
            <person name="Onut-Brannstrom I."/>
            <person name="Alfjorden A."/>
            <person name="Peckova H."/>
            <person name="Swords F."/>
            <person name="Hooper C."/>
            <person name="Holzer A.S."/>
            <person name="Bass D."/>
            <person name="Burki F."/>
        </authorList>
    </citation>
    <scope>NUCLEOTIDE SEQUENCE [LARGE SCALE GENOMIC DNA]</scope>
    <source>
        <strain evidence="1">20-A016</strain>
    </source>
</reference>
<protein>
    <recommendedName>
        <fullName evidence="3">ABC transporter domain-containing protein</fullName>
    </recommendedName>
</protein>
<keyword evidence="2" id="KW-1185">Reference proteome</keyword>
<evidence type="ECO:0000313" key="2">
    <source>
        <dbReference type="Proteomes" id="UP001439008"/>
    </source>
</evidence>
<dbReference type="SUPFAM" id="SSF52540">
    <property type="entry name" value="P-loop containing nucleoside triphosphate hydrolases"/>
    <property type="match status" value="1"/>
</dbReference>
<gene>
    <name evidence="1" type="ORF">MHBO_002651</name>
</gene>
<dbReference type="Gene3D" id="3.30.70.1390">
    <property type="entry name" value="ROC domain from the Parkinson's disease-associated leucine-rich repeat kinase 2"/>
    <property type="match status" value="1"/>
</dbReference>
<dbReference type="InterPro" id="IPR027417">
    <property type="entry name" value="P-loop_NTPase"/>
</dbReference>
<evidence type="ECO:0000313" key="1">
    <source>
        <dbReference type="EMBL" id="MES1921053.1"/>
    </source>
</evidence>
<comment type="caution">
    <text evidence="1">The sequence shown here is derived from an EMBL/GenBank/DDBJ whole genome shotgun (WGS) entry which is preliminary data.</text>
</comment>
<dbReference type="Proteomes" id="UP001439008">
    <property type="component" value="Unassembled WGS sequence"/>
</dbReference>
<name>A0ABV2ANT1_9EUKA</name>
<dbReference type="EMBL" id="JBDODL010001054">
    <property type="protein sequence ID" value="MES1921053.1"/>
    <property type="molecule type" value="Genomic_DNA"/>
</dbReference>
<organism evidence="1 2">
    <name type="scientific">Bonamia ostreae</name>
    <dbReference type="NCBI Taxonomy" id="126728"/>
    <lineage>
        <taxon>Eukaryota</taxon>
        <taxon>Sar</taxon>
        <taxon>Rhizaria</taxon>
        <taxon>Endomyxa</taxon>
        <taxon>Ascetosporea</taxon>
        <taxon>Haplosporida</taxon>
        <taxon>Bonamia</taxon>
    </lineage>
</organism>
<evidence type="ECO:0008006" key="3">
    <source>
        <dbReference type="Google" id="ProtNLM"/>
    </source>
</evidence>
<sequence length="83" mass="9125">MEVLNWGKDGIERFTAYLNFGKEPVYHTSGMIVGCAGAGKTTLINRLQDCSLGEILKVKTTKGIEVHPAIFKVNNKQLQGITM</sequence>
<proteinExistence type="predicted"/>